<dbReference type="Proteomes" id="UP000278440">
    <property type="component" value="Unassembled WGS sequence"/>
</dbReference>
<evidence type="ECO:0000313" key="3">
    <source>
        <dbReference type="EMBL" id="RKT76687.1"/>
    </source>
</evidence>
<dbReference type="OrthoDB" id="4868512at2"/>
<evidence type="ECO:0000313" key="5">
    <source>
        <dbReference type="Proteomes" id="UP000590811"/>
    </source>
</evidence>
<reference evidence="3 4" key="1">
    <citation type="submission" date="2018-10" db="EMBL/GenBank/DDBJ databases">
        <title>Sequencing the genomes of 1000 actinobacteria strains.</title>
        <authorList>
            <person name="Klenk H.-P."/>
        </authorList>
    </citation>
    <scope>NUCLEOTIDE SEQUENCE [LARGE SCALE GENOMIC DNA]</scope>
    <source>
        <strain evidence="3 4">DSM 44267</strain>
    </source>
</reference>
<name>A0A495XRG6_9MICO</name>
<keyword evidence="1" id="KW-0812">Transmembrane</keyword>
<accession>A0A495XRG6</accession>
<dbReference type="AlphaFoldDB" id="A0A495XRG6"/>
<sequence>MSPDQPRIPNFKRLLVSGAMIGLVVGVIVAVSGDDAQGYSQSSAMLYLGALGAFVGTGLAGLLGIALDRSGRSH</sequence>
<keyword evidence="4" id="KW-1185">Reference proteome</keyword>
<keyword evidence="1" id="KW-1133">Transmembrane helix</keyword>
<keyword evidence="1" id="KW-0472">Membrane</keyword>
<evidence type="ECO:0000313" key="2">
    <source>
        <dbReference type="EMBL" id="MBB2988417.1"/>
    </source>
</evidence>
<feature type="transmembrane region" description="Helical" evidence="1">
    <location>
        <begin position="44"/>
        <end position="67"/>
    </location>
</feature>
<gene>
    <name evidence="3" type="ORF">DFJ68_0083</name>
    <name evidence="2" type="ORF">FHW14_003611</name>
</gene>
<evidence type="ECO:0008006" key="6">
    <source>
        <dbReference type="Google" id="ProtNLM"/>
    </source>
</evidence>
<reference evidence="2 5" key="2">
    <citation type="submission" date="2020-08" db="EMBL/GenBank/DDBJ databases">
        <title>Genomic Encyclopedia of Type Strains, Phase IV (KMG-V): Genome sequencing to study the core and pangenomes of soil and plant-associated prokaryotes.</title>
        <authorList>
            <person name="Whitman W."/>
        </authorList>
    </citation>
    <scope>NUCLEOTIDE SEQUENCE [LARGE SCALE GENOMIC DNA]</scope>
    <source>
        <strain evidence="2 5">B3ACCR2</strain>
    </source>
</reference>
<dbReference type="RefSeq" id="WP_121030100.1">
    <property type="nucleotide sequence ID" value="NZ_JACHVT010000011.1"/>
</dbReference>
<comment type="caution">
    <text evidence="3">The sequence shown here is derived from an EMBL/GenBank/DDBJ whole genome shotgun (WGS) entry which is preliminary data.</text>
</comment>
<feature type="transmembrane region" description="Helical" evidence="1">
    <location>
        <begin position="14"/>
        <end position="32"/>
    </location>
</feature>
<protein>
    <recommendedName>
        <fullName evidence="6">Major facilitator superfamily (MFS) profile domain-containing protein</fullName>
    </recommendedName>
</protein>
<proteinExistence type="predicted"/>
<dbReference type="EMBL" id="JACHVT010000011">
    <property type="protein sequence ID" value="MBB2988417.1"/>
    <property type="molecule type" value="Genomic_DNA"/>
</dbReference>
<dbReference type="EMBL" id="RBXT01000001">
    <property type="protein sequence ID" value="RKT76687.1"/>
    <property type="molecule type" value="Genomic_DNA"/>
</dbReference>
<dbReference type="Proteomes" id="UP000590811">
    <property type="component" value="Unassembled WGS sequence"/>
</dbReference>
<evidence type="ECO:0000256" key="1">
    <source>
        <dbReference type="SAM" id="Phobius"/>
    </source>
</evidence>
<organism evidence="3 4">
    <name type="scientific">Terracoccus luteus</name>
    <dbReference type="NCBI Taxonomy" id="53356"/>
    <lineage>
        <taxon>Bacteria</taxon>
        <taxon>Bacillati</taxon>
        <taxon>Actinomycetota</taxon>
        <taxon>Actinomycetes</taxon>
        <taxon>Micrococcales</taxon>
        <taxon>Intrasporangiaceae</taxon>
        <taxon>Terracoccus</taxon>
    </lineage>
</organism>
<evidence type="ECO:0000313" key="4">
    <source>
        <dbReference type="Proteomes" id="UP000278440"/>
    </source>
</evidence>